<evidence type="ECO:0000256" key="3">
    <source>
        <dbReference type="ARBA" id="ARBA00023002"/>
    </source>
</evidence>
<dbReference type="Gene3D" id="2.60.120.330">
    <property type="entry name" value="B-lactam Antibiotic, Isopenicillin N Synthase, Chain"/>
    <property type="match status" value="1"/>
</dbReference>
<feature type="domain" description="Aspartyl/asparaginy/proline hydroxylase" evidence="4">
    <location>
        <begin position="100"/>
        <end position="264"/>
    </location>
</feature>
<dbReference type="InterPro" id="IPR051821">
    <property type="entry name" value="Asp/Asn_beta-hydroxylase"/>
</dbReference>
<dbReference type="GO" id="GO:0051213">
    <property type="term" value="F:dioxygenase activity"/>
    <property type="evidence" value="ECO:0007669"/>
    <property type="project" value="UniProtKB-KW"/>
</dbReference>
<dbReference type="PANTHER" id="PTHR46332:SF5">
    <property type="entry name" value="ASPARTATE BETA-HYDROXYLASE DOMAIN CONTAINING 2"/>
    <property type="match status" value="1"/>
</dbReference>
<dbReference type="OMA" id="SFNHEAW"/>
<dbReference type="OrthoDB" id="438431at2759"/>
<keyword evidence="6" id="KW-1185">Reference proteome</keyword>
<keyword evidence="2" id="KW-0223">Dioxygenase</keyword>
<accession>A0A0P1AJA3</accession>
<dbReference type="AlphaFoldDB" id="A0A0P1AJA3"/>
<dbReference type="EMBL" id="CCYD01000524">
    <property type="protein sequence ID" value="CEG41170.1"/>
    <property type="molecule type" value="Genomic_DNA"/>
</dbReference>
<evidence type="ECO:0000313" key="5">
    <source>
        <dbReference type="EMBL" id="CEG41170.1"/>
    </source>
</evidence>
<protein>
    <submittedName>
        <fullName evidence="5">Aspartyl asparaginyl beta-hydroxylase family protein</fullName>
    </submittedName>
</protein>
<dbReference type="InterPro" id="IPR007803">
    <property type="entry name" value="Asp/Arg/Pro-Hydrxlase"/>
</dbReference>
<name>A0A0P1AJA3_PLAHL</name>
<reference evidence="6" key="1">
    <citation type="submission" date="2014-09" db="EMBL/GenBank/DDBJ databases">
        <authorList>
            <person name="Sharma Rahul"/>
            <person name="Thines Marco"/>
        </authorList>
    </citation>
    <scope>NUCLEOTIDE SEQUENCE [LARGE SCALE GENOMIC DNA]</scope>
</reference>
<dbReference type="SUPFAM" id="SSF51197">
    <property type="entry name" value="Clavaminate synthase-like"/>
    <property type="match status" value="1"/>
</dbReference>
<dbReference type="Proteomes" id="UP000054928">
    <property type="component" value="Unassembled WGS sequence"/>
</dbReference>
<keyword evidence="3" id="KW-0560">Oxidoreductase</keyword>
<evidence type="ECO:0000313" key="6">
    <source>
        <dbReference type="Proteomes" id="UP000054928"/>
    </source>
</evidence>
<evidence type="ECO:0000256" key="2">
    <source>
        <dbReference type="ARBA" id="ARBA00022964"/>
    </source>
</evidence>
<dbReference type="GeneID" id="36406387"/>
<evidence type="ECO:0000259" key="4">
    <source>
        <dbReference type="Pfam" id="PF05118"/>
    </source>
</evidence>
<dbReference type="RefSeq" id="XP_024577539.1">
    <property type="nucleotide sequence ID" value="XM_024726909.1"/>
</dbReference>
<comment type="similarity">
    <text evidence="1">Belongs to the aspartyl/asparaginyl beta-hydroxylase family.</text>
</comment>
<organism evidence="5 6">
    <name type="scientific">Plasmopara halstedii</name>
    <name type="common">Downy mildew of sunflower</name>
    <dbReference type="NCBI Taxonomy" id="4781"/>
    <lineage>
        <taxon>Eukaryota</taxon>
        <taxon>Sar</taxon>
        <taxon>Stramenopiles</taxon>
        <taxon>Oomycota</taxon>
        <taxon>Peronosporomycetes</taxon>
        <taxon>Peronosporales</taxon>
        <taxon>Peronosporaceae</taxon>
        <taxon>Plasmopara</taxon>
    </lineage>
</organism>
<dbReference type="InterPro" id="IPR027443">
    <property type="entry name" value="IPNS-like_sf"/>
</dbReference>
<proteinExistence type="inferred from homology"/>
<dbReference type="STRING" id="4781.A0A0P1AJA3"/>
<sequence length="316" mass="36365">MADDLQDIERKLGEVVQSWGISAFSERIALQWIKRFMGSDTSCDALKHLRMWIVLQLNHRRVPDDCSSWQLGCPEMIPQLRASPLWKCSEFSWVKTLENSFFVIKEELLALKRRPTSGFQPYRAPSWASDIKAKDGLGGAGHDAGDWNVFYLFLHNMNFQANRDLCPKTSALLESIDGHYNHAFFSALAPQTHIRKHHGPTNKKLRCHLPLLVPEGNCHLRVGDQVVYAQEGKCYIFDDSFEHEAWNDDDTDSRIVLIFDVWHPDLSAQEVKFFSFLRNARLRMEKTICEESSDNFYSIIKKATDTYAALPGVVWN</sequence>
<evidence type="ECO:0000256" key="1">
    <source>
        <dbReference type="ARBA" id="ARBA00007730"/>
    </source>
</evidence>
<dbReference type="Pfam" id="PF05118">
    <property type="entry name" value="Asp_Arg_Hydrox"/>
    <property type="match status" value="1"/>
</dbReference>
<dbReference type="PANTHER" id="PTHR46332">
    <property type="entry name" value="ASPARTATE BETA-HYDROXYLASE DOMAIN-CONTAINING PROTEIN 2"/>
    <property type="match status" value="1"/>
</dbReference>
<dbReference type="GO" id="GO:0016020">
    <property type="term" value="C:membrane"/>
    <property type="evidence" value="ECO:0007669"/>
    <property type="project" value="TreeGrafter"/>
</dbReference>